<organism evidence="9 10">
    <name type="scientific">Thlaspi arvense</name>
    <name type="common">Field penny-cress</name>
    <dbReference type="NCBI Taxonomy" id="13288"/>
    <lineage>
        <taxon>Eukaryota</taxon>
        <taxon>Viridiplantae</taxon>
        <taxon>Streptophyta</taxon>
        <taxon>Embryophyta</taxon>
        <taxon>Tracheophyta</taxon>
        <taxon>Spermatophyta</taxon>
        <taxon>Magnoliopsida</taxon>
        <taxon>eudicotyledons</taxon>
        <taxon>Gunneridae</taxon>
        <taxon>Pentapetalae</taxon>
        <taxon>rosids</taxon>
        <taxon>malvids</taxon>
        <taxon>Brassicales</taxon>
        <taxon>Brassicaceae</taxon>
        <taxon>Thlaspideae</taxon>
        <taxon>Thlaspi</taxon>
    </lineage>
</organism>
<dbReference type="AlphaFoldDB" id="A0AAU9RJ28"/>
<comment type="subcellular location">
    <subcellularLocation>
        <location evidence="1">Endoplasmic reticulum membrane</location>
    </subcellularLocation>
</comment>
<evidence type="ECO:0000256" key="3">
    <source>
        <dbReference type="ARBA" id="ARBA00022692"/>
    </source>
</evidence>
<protein>
    <recommendedName>
        <fullName evidence="11">C-8 sterol isomerase</fullName>
    </recommendedName>
</protein>
<comment type="similarity">
    <text evidence="2">Belongs to the ERG2 family.</text>
</comment>
<dbReference type="Proteomes" id="UP000836841">
    <property type="component" value="Chromosome 1"/>
</dbReference>
<reference evidence="9 10" key="1">
    <citation type="submission" date="2022-03" db="EMBL/GenBank/DDBJ databases">
        <authorList>
            <person name="Nunn A."/>
            <person name="Chopra R."/>
            <person name="Nunn A."/>
            <person name="Contreras Garrido A."/>
        </authorList>
    </citation>
    <scope>NUCLEOTIDE SEQUENCE [LARGE SCALE GENOMIC DNA]</scope>
</reference>
<dbReference type="PANTHER" id="PTHR10868">
    <property type="entry name" value="SIGMA 1-TYPE OPIOID RECEPTOR-RELATED"/>
    <property type="match status" value="1"/>
</dbReference>
<gene>
    <name evidence="9" type="ORF">TAV2_LOCUS2860</name>
</gene>
<dbReference type="GO" id="GO:0005789">
    <property type="term" value="C:endoplasmic reticulum membrane"/>
    <property type="evidence" value="ECO:0007669"/>
    <property type="project" value="UniProtKB-SubCell"/>
</dbReference>
<feature type="region of interest" description="Disordered" evidence="7">
    <location>
        <begin position="110"/>
        <end position="135"/>
    </location>
</feature>
<keyword evidence="10" id="KW-1185">Reference proteome</keyword>
<accession>A0AAU9RJ28</accession>
<evidence type="ECO:0000256" key="7">
    <source>
        <dbReference type="SAM" id="MobiDB-lite"/>
    </source>
</evidence>
<evidence type="ECO:0000256" key="5">
    <source>
        <dbReference type="ARBA" id="ARBA00022989"/>
    </source>
</evidence>
<keyword evidence="4" id="KW-0256">Endoplasmic reticulum</keyword>
<name>A0AAU9RJ28_THLAR</name>
<evidence type="ECO:0000256" key="1">
    <source>
        <dbReference type="ARBA" id="ARBA00004586"/>
    </source>
</evidence>
<evidence type="ECO:0008006" key="11">
    <source>
        <dbReference type="Google" id="ProtNLM"/>
    </source>
</evidence>
<evidence type="ECO:0000313" key="9">
    <source>
        <dbReference type="EMBL" id="CAH2038846.1"/>
    </source>
</evidence>
<feature type="compositionally biased region" description="Low complexity" evidence="7">
    <location>
        <begin position="1"/>
        <end position="29"/>
    </location>
</feature>
<proteinExistence type="inferred from homology"/>
<dbReference type="InterPro" id="IPR006716">
    <property type="entry name" value="ERG2_sigma1_rcpt-like"/>
</dbReference>
<feature type="transmembrane region" description="Helical" evidence="8">
    <location>
        <begin position="143"/>
        <end position="165"/>
    </location>
</feature>
<dbReference type="PANTHER" id="PTHR10868:SF1">
    <property type="entry name" value="SIGMA NON-OPIOID INTRACELLULAR RECEPTOR 1"/>
    <property type="match status" value="1"/>
</dbReference>
<keyword evidence="5 8" id="KW-1133">Transmembrane helix</keyword>
<keyword evidence="6 8" id="KW-0472">Membrane</keyword>
<evidence type="ECO:0000256" key="6">
    <source>
        <dbReference type="ARBA" id="ARBA00023136"/>
    </source>
</evidence>
<feature type="region of interest" description="Disordered" evidence="7">
    <location>
        <begin position="1"/>
        <end position="38"/>
    </location>
</feature>
<sequence>MKGKISVSSSEKSMASSSSSTTTATTVSTDDSERRDSNCYFPDCSKDANCSCEICLQSLNATLDLMPPSVQKSSLSKLSYASNFKSTVESTPTSFDPAVVTTPASVARPISRVIPPPKKKSKVSEAEKPRKESKSERRPLVRAVLKVVLGIALVLCLELGFGWVLKGILKPEFTEAIVRSAGEGSQSARDLGAKLRITEDELKGFANNGKFSSCRGSDSKWKIDQDGPLLNSKCVVYKSAIEEVSIWGWPLQTAGLFRTGFSSSSITVLSGRVTEWSEGKFGYSIREANTSWGKSKWSTSVLQLDPNTWILEYSQSSVTESWSLLSLIIDLLTHMMYQAAKNVKRELFCVVSASGNLYSEAVSKATSTMTPT</sequence>
<keyword evidence="3 8" id="KW-0812">Transmembrane</keyword>
<evidence type="ECO:0000256" key="8">
    <source>
        <dbReference type="SAM" id="Phobius"/>
    </source>
</evidence>
<evidence type="ECO:0000313" key="10">
    <source>
        <dbReference type="Proteomes" id="UP000836841"/>
    </source>
</evidence>
<evidence type="ECO:0000256" key="4">
    <source>
        <dbReference type="ARBA" id="ARBA00022824"/>
    </source>
</evidence>
<feature type="compositionally biased region" description="Basic and acidic residues" evidence="7">
    <location>
        <begin position="122"/>
        <end position="135"/>
    </location>
</feature>
<dbReference type="EMBL" id="OU466857">
    <property type="protein sequence ID" value="CAH2038846.1"/>
    <property type="molecule type" value="Genomic_DNA"/>
</dbReference>
<evidence type="ECO:0000256" key="2">
    <source>
        <dbReference type="ARBA" id="ARBA00007141"/>
    </source>
</evidence>